<name>A0A5B9Y421_9MOLU</name>
<dbReference type="GO" id="GO:0045490">
    <property type="term" value="P:pectin catabolic process"/>
    <property type="evidence" value="ECO:0007669"/>
    <property type="project" value="TreeGrafter"/>
</dbReference>
<dbReference type="Proteomes" id="UP000323144">
    <property type="component" value="Chromosome"/>
</dbReference>
<dbReference type="PANTHER" id="PTHR34983:SF1">
    <property type="entry name" value="ARABINOGALACTAN ENDO-BETA-1,4-GALACTANASE A"/>
    <property type="match status" value="1"/>
</dbReference>
<evidence type="ECO:0000313" key="8">
    <source>
        <dbReference type="Proteomes" id="UP000323144"/>
    </source>
</evidence>
<protein>
    <recommendedName>
        <fullName evidence="3 6">Arabinogalactan endo-beta-1,4-galactanase</fullName>
        <ecNumber evidence="3 6">3.2.1.89</ecNumber>
    </recommendedName>
</protein>
<keyword evidence="4 6" id="KW-0378">Hydrolase</keyword>
<accession>A0A5B9Y421</accession>
<evidence type="ECO:0000313" key="7">
    <source>
        <dbReference type="EMBL" id="QEH61416.1"/>
    </source>
</evidence>
<evidence type="ECO:0000256" key="2">
    <source>
        <dbReference type="ARBA" id="ARBA00010687"/>
    </source>
</evidence>
<organism evidence="7 8">
    <name type="scientific">Spiroplasma chinense</name>
    <dbReference type="NCBI Taxonomy" id="216932"/>
    <lineage>
        <taxon>Bacteria</taxon>
        <taxon>Bacillati</taxon>
        <taxon>Mycoplasmatota</taxon>
        <taxon>Mollicutes</taxon>
        <taxon>Entomoplasmatales</taxon>
        <taxon>Spiroplasmataceae</taxon>
        <taxon>Spiroplasma</taxon>
    </lineage>
</organism>
<evidence type="ECO:0000256" key="4">
    <source>
        <dbReference type="ARBA" id="ARBA00022801"/>
    </source>
</evidence>
<proteinExistence type="inferred from homology"/>
<feature type="chain" id="PRO_5023016613" description="Arabinogalactan endo-beta-1,4-galactanase" evidence="6">
    <location>
        <begin position="23"/>
        <end position="731"/>
    </location>
</feature>
<dbReference type="InterPro" id="IPR011683">
    <property type="entry name" value="Glyco_hydro_53"/>
</dbReference>
<dbReference type="GO" id="GO:0031218">
    <property type="term" value="F:arabinogalactan endo-1,4-beta-galactosidase activity"/>
    <property type="evidence" value="ECO:0007669"/>
    <property type="project" value="UniProtKB-EC"/>
</dbReference>
<dbReference type="Gene3D" id="3.20.20.80">
    <property type="entry name" value="Glycosidases"/>
    <property type="match status" value="1"/>
</dbReference>
<dbReference type="SUPFAM" id="SSF51445">
    <property type="entry name" value="(Trans)glycosidases"/>
    <property type="match status" value="1"/>
</dbReference>
<feature type="signal peptide" evidence="6">
    <location>
        <begin position="1"/>
        <end position="22"/>
    </location>
</feature>
<dbReference type="Pfam" id="PF07745">
    <property type="entry name" value="Glyco_hydro_53"/>
    <property type="match status" value="1"/>
</dbReference>
<dbReference type="KEGG" id="schi:SCHIN_v1c02190"/>
<dbReference type="PANTHER" id="PTHR34983">
    <property type="entry name" value="ARABINOGALACTAN ENDO-BETA-1,4-GALACTANASE A"/>
    <property type="match status" value="1"/>
</dbReference>
<evidence type="ECO:0000256" key="3">
    <source>
        <dbReference type="ARBA" id="ARBA00012556"/>
    </source>
</evidence>
<reference evidence="7 8" key="1">
    <citation type="submission" date="2019-08" db="EMBL/GenBank/DDBJ databases">
        <title>Complete genome sequence of Spiroplasma chinense CCH (DSM 19755).</title>
        <authorList>
            <person name="Shen H.-Y."/>
            <person name="Lin Y.-C."/>
            <person name="Chou L."/>
            <person name="Kuo C.-H."/>
        </authorList>
    </citation>
    <scope>NUCLEOTIDE SEQUENCE [LARGE SCALE GENOMIC DNA]</scope>
    <source>
        <strain evidence="7 8">CCH</strain>
    </source>
</reference>
<keyword evidence="6" id="KW-0732">Signal</keyword>
<dbReference type="AlphaFoldDB" id="A0A5B9Y421"/>
<gene>
    <name evidence="7" type="ORF">SCHIN_v1c02190</name>
</gene>
<dbReference type="GO" id="GO:0015926">
    <property type="term" value="F:glucosidase activity"/>
    <property type="evidence" value="ECO:0007669"/>
    <property type="project" value="InterPro"/>
</dbReference>
<sequence length="731" mass="83466">MAKLKKSSIIISSIVASSAVIGAVGAAAVNLSVKDNEQWYRNVFKNIEVKNDEMIKGADISSYAEILEQSTMKDGKFTPYNVLSEDQKNVYYNFDGKKDNLMKILSENGINSIRLRVWNNPYDKDGNSYGGGHNDMDTNIWIAKEAAKVGIKDVVLDFHYSDFWADPNRQYLPKAWEGLNEVELKNAIQTYTYDSLTKFKKELGFAPSIVQLGNEITNGAFWSIENNAPSGWRNIVNTADYLNWAAKGVEQFEVESNTKVKKAIHIDGTPSPKRFIEIVGKYLNEGKNKDWVDEIGITHYPDWNGSAVKLFDIMTGLKKKFGLNSYVSEFAATYTFDSTNEVGDISGSQTKDYQAQVKTNSGAQIKLVQSVMEASSKALPNAKTGFYWWEPAWIFSGKSGWATREGIVYSEPLNEENQKSFMTGNSWWNRGVFNKDAKPLPVLKAIAGYSRTKQEKSFDANEIYSGIYSGFMKDDSIYKNLKVIDNGLFLKDSTTYKEAVDKTEFTYTSFKEYKANFLNDFKNEDSRAVIEQVDFDFSQENSKSSSFIVKSKAKENSYMFKDEDDSVDFKINITPRTNKFIEMKNKINISSKDTGWLNEIYKQVIKNTDDLNSLIKELKTTITKENGCHDYCEYDIYSGNDIHYYDDFSGKERWYKTWIANDSKGYDIVDANNTIDFETIGGLSHWRDTLSKDDKELMIYFTKEVDFDLYGIENWKDLKTVAVKFKLNVTE</sequence>
<evidence type="ECO:0000256" key="6">
    <source>
        <dbReference type="RuleBase" id="RU361192"/>
    </source>
</evidence>
<dbReference type="EC" id="3.2.1.89" evidence="3 6"/>
<dbReference type="EMBL" id="CP043026">
    <property type="protein sequence ID" value="QEH61416.1"/>
    <property type="molecule type" value="Genomic_DNA"/>
</dbReference>
<comment type="catalytic activity">
    <reaction evidence="1 6">
        <text>The enzyme specifically hydrolyzes (1-&gt;4)-beta-D-galactosidic linkages in type I arabinogalactans.</text>
        <dbReference type="EC" id="3.2.1.89"/>
    </reaction>
</comment>
<comment type="similarity">
    <text evidence="2 6">Belongs to the glycosyl hydrolase 53 family.</text>
</comment>
<evidence type="ECO:0000256" key="5">
    <source>
        <dbReference type="ARBA" id="ARBA00023295"/>
    </source>
</evidence>
<evidence type="ECO:0000256" key="1">
    <source>
        <dbReference type="ARBA" id="ARBA00001695"/>
    </source>
</evidence>
<dbReference type="RefSeq" id="WP_166507811.1">
    <property type="nucleotide sequence ID" value="NZ_CP043026.1"/>
</dbReference>
<dbReference type="InterPro" id="IPR017853">
    <property type="entry name" value="GH"/>
</dbReference>
<keyword evidence="5 6" id="KW-0326">Glycosidase</keyword>
<keyword evidence="8" id="KW-1185">Reference proteome</keyword>